<evidence type="ECO:0000256" key="5">
    <source>
        <dbReference type="ARBA" id="ARBA00023136"/>
    </source>
</evidence>
<feature type="transmembrane region" description="Helical" evidence="6">
    <location>
        <begin position="107"/>
        <end position="125"/>
    </location>
</feature>
<feature type="transmembrane region" description="Helical" evidence="6">
    <location>
        <begin position="40"/>
        <end position="58"/>
    </location>
</feature>
<accession>A0AA96LFI2</accession>
<dbReference type="Gene3D" id="1.10.3720.10">
    <property type="entry name" value="MetI-like"/>
    <property type="match status" value="1"/>
</dbReference>
<evidence type="ECO:0000256" key="6">
    <source>
        <dbReference type="RuleBase" id="RU363032"/>
    </source>
</evidence>
<proteinExistence type="inferred from homology"/>
<sequence length="328" mass="37352">MKSDHPGAGTEWTGAPGLMSPAAGRTAWKAVLGTLRRYHWLYLMMIPGLLYYLIYHYIPMAGLVIAFKDYNLMQGIGKSPWVGLEHFREVFRSPDFPLLLKNTLTLSLYRIVFNMLPDVILALVLNEIRVRWFKQLMQTVTYGPYFLSWIIVYGLTFAFLAPESGLITTWVRDHMGISLQLLTDKEWFRPILLMTDIWKNTGFGAIIYLAALATINQELYEAAVVDGAGRWKQLWHVTLPGIRDVFLMLLILRIGHILDAGFEQVYIFLNARVYEVGDIIDTWVFRRGIENLDFSTAATVGLFKSMVGFILVVTANKVAKKFGGSGIW</sequence>
<reference evidence="8 9" key="1">
    <citation type="submission" date="2022-02" db="EMBL/GenBank/DDBJ databases">
        <title>Paenibacillus sp. MBLB1776 Whole Genome Shotgun Sequencing.</title>
        <authorList>
            <person name="Hwang C.Y."/>
            <person name="Cho E.-S."/>
            <person name="Seo M.-J."/>
        </authorList>
    </citation>
    <scope>NUCLEOTIDE SEQUENCE [LARGE SCALE GENOMIC DNA]</scope>
    <source>
        <strain evidence="8 9">MBLB1776</strain>
    </source>
</reference>
<keyword evidence="4 6" id="KW-1133">Transmembrane helix</keyword>
<dbReference type="CDD" id="cd06261">
    <property type="entry name" value="TM_PBP2"/>
    <property type="match status" value="1"/>
</dbReference>
<dbReference type="PANTHER" id="PTHR43496">
    <property type="entry name" value="PROTEIN LPLB"/>
    <property type="match status" value="1"/>
</dbReference>
<dbReference type="KEGG" id="paun:MJA45_04475"/>
<dbReference type="Proteomes" id="UP001305702">
    <property type="component" value="Chromosome"/>
</dbReference>
<feature type="domain" description="ABC transmembrane type-1" evidence="7">
    <location>
        <begin position="100"/>
        <end position="315"/>
    </location>
</feature>
<dbReference type="InterPro" id="IPR000515">
    <property type="entry name" value="MetI-like"/>
</dbReference>
<dbReference type="GO" id="GO:0055085">
    <property type="term" value="P:transmembrane transport"/>
    <property type="evidence" value="ECO:0007669"/>
    <property type="project" value="InterPro"/>
</dbReference>
<feature type="transmembrane region" description="Helical" evidence="6">
    <location>
        <begin position="191"/>
        <end position="211"/>
    </location>
</feature>
<evidence type="ECO:0000313" key="9">
    <source>
        <dbReference type="Proteomes" id="UP001305702"/>
    </source>
</evidence>
<evidence type="ECO:0000256" key="4">
    <source>
        <dbReference type="ARBA" id="ARBA00022989"/>
    </source>
</evidence>
<dbReference type="RefSeq" id="WP_315606085.1">
    <property type="nucleotide sequence ID" value="NZ_CP130318.1"/>
</dbReference>
<evidence type="ECO:0000259" key="7">
    <source>
        <dbReference type="PROSITE" id="PS50928"/>
    </source>
</evidence>
<feature type="transmembrane region" description="Helical" evidence="6">
    <location>
        <begin position="146"/>
        <end position="171"/>
    </location>
</feature>
<evidence type="ECO:0000313" key="8">
    <source>
        <dbReference type="EMBL" id="WNQ12308.1"/>
    </source>
</evidence>
<evidence type="ECO:0000256" key="2">
    <source>
        <dbReference type="ARBA" id="ARBA00022448"/>
    </source>
</evidence>
<evidence type="ECO:0000256" key="1">
    <source>
        <dbReference type="ARBA" id="ARBA00004141"/>
    </source>
</evidence>
<dbReference type="EMBL" id="CP130318">
    <property type="protein sequence ID" value="WNQ12308.1"/>
    <property type="molecule type" value="Genomic_DNA"/>
</dbReference>
<keyword evidence="9" id="KW-1185">Reference proteome</keyword>
<name>A0AA96LFI2_9BACL</name>
<organism evidence="8 9">
    <name type="scientific">Paenibacillus aurantius</name>
    <dbReference type="NCBI Taxonomy" id="2918900"/>
    <lineage>
        <taxon>Bacteria</taxon>
        <taxon>Bacillati</taxon>
        <taxon>Bacillota</taxon>
        <taxon>Bacilli</taxon>
        <taxon>Bacillales</taxon>
        <taxon>Paenibacillaceae</taxon>
        <taxon>Paenibacillus</taxon>
    </lineage>
</organism>
<dbReference type="AlphaFoldDB" id="A0AA96LFI2"/>
<keyword evidence="3 6" id="KW-0812">Transmembrane</keyword>
<dbReference type="Pfam" id="PF00528">
    <property type="entry name" value="BPD_transp_1"/>
    <property type="match status" value="1"/>
</dbReference>
<dbReference type="GO" id="GO:0005886">
    <property type="term" value="C:plasma membrane"/>
    <property type="evidence" value="ECO:0007669"/>
    <property type="project" value="UniProtKB-SubCell"/>
</dbReference>
<protein>
    <submittedName>
        <fullName evidence="8">ABC transporter permease subunit</fullName>
    </submittedName>
</protein>
<dbReference type="PROSITE" id="PS50928">
    <property type="entry name" value="ABC_TM1"/>
    <property type="match status" value="1"/>
</dbReference>
<comment type="subcellular location">
    <subcellularLocation>
        <location evidence="6">Cell membrane</location>
        <topology evidence="6">Multi-pass membrane protein</topology>
    </subcellularLocation>
    <subcellularLocation>
        <location evidence="1">Membrane</location>
        <topology evidence="1">Multi-pass membrane protein</topology>
    </subcellularLocation>
</comment>
<dbReference type="InterPro" id="IPR035906">
    <property type="entry name" value="MetI-like_sf"/>
</dbReference>
<dbReference type="PANTHER" id="PTHR43496:SF1">
    <property type="entry name" value="POLYGALACTURONAN_RHAMNOGALACTURONAN TRANSPORT SYSTEM PERMEASE PROTEIN YTEP"/>
    <property type="match status" value="1"/>
</dbReference>
<evidence type="ECO:0000256" key="3">
    <source>
        <dbReference type="ARBA" id="ARBA00022692"/>
    </source>
</evidence>
<dbReference type="SUPFAM" id="SSF161098">
    <property type="entry name" value="MetI-like"/>
    <property type="match status" value="1"/>
</dbReference>
<keyword evidence="5 6" id="KW-0472">Membrane</keyword>
<gene>
    <name evidence="8" type="ORF">MJA45_04475</name>
</gene>
<keyword evidence="2 6" id="KW-0813">Transport</keyword>
<comment type="similarity">
    <text evidence="6">Belongs to the binding-protein-dependent transport system permease family.</text>
</comment>